<feature type="transmembrane region" description="Helical" evidence="10">
    <location>
        <begin position="160"/>
        <end position="178"/>
    </location>
</feature>
<feature type="transmembrane region" description="Helical" evidence="10">
    <location>
        <begin position="322"/>
        <end position="344"/>
    </location>
</feature>
<evidence type="ECO:0000256" key="10">
    <source>
        <dbReference type="SAM" id="Phobius"/>
    </source>
</evidence>
<keyword evidence="7" id="KW-0406">Ion transport</keyword>
<dbReference type="CDD" id="cd13133">
    <property type="entry name" value="MATE_like_7"/>
    <property type="match status" value="1"/>
</dbReference>
<feature type="transmembrane region" description="Helical" evidence="10">
    <location>
        <begin position="92"/>
        <end position="113"/>
    </location>
</feature>
<reference evidence="11" key="1">
    <citation type="journal article" date="2021" name="PeerJ">
        <title>Extensive microbial diversity within the chicken gut microbiome revealed by metagenomics and culture.</title>
        <authorList>
            <person name="Gilroy R."/>
            <person name="Ravi A."/>
            <person name="Getino M."/>
            <person name="Pursley I."/>
            <person name="Horton D.L."/>
            <person name="Alikhan N.F."/>
            <person name="Baker D."/>
            <person name="Gharbi K."/>
            <person name="Hall N."/>
            <person name="Watson M."/>
            <person name="Adriaenssens E.M."/>
            <person name="Foster-Nyarko E."/>
            <person name="Jarju S."/>
            <person name="Secka A."/>
            <person name="Antonio M."/>
            <person name="Oren A."/>
            <person name="Chaudhuri R.R."/>
            <person name="La Ragione R."/>
            <person name="Hildebrand F."/>
            <person name="Pallen M.J."/>
        </authorList>
    </citation>
    <scope>NUCLEOTIDE SEQUENCE</scope>
    <source>
        <strain evidence="11">ChiHjej12B11-24981</strain>
    </source>
</reference>
<comment type="caution">
    <text evidence="11">The sequence shown here is derived from an EMBL/GenBank/DDBJ whole genome shotgun (WGS) entry which is preliminary data.</text>
</comment>
<evidence type="ECO:0000256" key="6">
    <source>
        <dbReference type="ARBA" id="ARBA00022989"/>
    </source>
</evidence>
<keyword evidence="8 10" id="KW-0472">Membrane</keyword>
<evidence type="ECO:0000256" key="2">
    <source>
        <dbReference type="ARBA" id="ARBA00022448"/>
    </source>
</evidence>
<accession>A0A9D2CWV3</accession>
<dbReference type="InterPro" id="IPR050222">
    <property type="entry name" value="MATE_MdtK"/>
</dbReference>
<dbReference type="GO" id="GO:0015297">
    <property type="term" value="F:antiporter activity"/>
    <property type="evidence" value="ECO:0007669"/>
    <property type="project" value="UniProtKB-KW"/>
</dbReference>
<protein>
    <recommendedName>
        <fullName evidence="9">Multidrug-efflux transporter</fullName>
    </recommendedName>
</protein>
<evidence type="ECO:0000256" key="8">
    <source>
        <dbReference type="ARBA" id="ARBA00023136"/>
    </source>
</evidence>
<dbReference type="AlphaFoldDB" id="A0A9D2CWV3"/>
<keyword evidence="2" id="KW-0813">Transport</keyword>
<feature type="transmembrane region" description="Helical" evidence="10">
    <location>
        <begin position="12"/>
        <end position="28"/>
    </location>
</feature>
<feature type="transmembrane region" description="Helical" evidence="10">
    <location>
        <begin position="48"/>
        <end position="72"/>
    </location>
</feature>
<dbReference type="GO" id="GO:0006811">
    <property type="term" value="P:monoatomic ion transport"/>
    <property type="evidence" value="ECO:0007669"/>
    <property type="project" value="UniProtKB-KW"/>
</dbReference>
<dbReference type="PIRSF" id="PIRSF006603">
    <property type="entry name" value="DinF"/>
    <property type="match status" value="1"/>
</dbReference>
<name>A0A9D2CWV3_9BACE</name>
<keyword evidence="6 10" id="KW-1133">Transmembrane helix</keyword>
<evidence type="ECO:0000256" key="7">
    <source>
        <dbReference type="ARBA" id="ARBA00023065"/>
    </source>
</evidence>
<feature type="transmembrane region" description="Helical" evidence="10">
    <location>
        <begin position="133"/>
        <end position="153"/>
    </location>
</feature>
<evidence type="ECO:0000256" key="1">
    <source>
        <dbReference type="ARBA" id="ARBA00004651"/>
    </source>
</evidence>
<evidence type="ECO:0000256" key="3">
    <source>
        <dbReference type="ARBA" id="ARBA00022449"/>
    </source>
</evidence>
<feature type="transmembrane region" description="Helical" evidence="10">
    <location>
        <begin position="416"/>
        <end position="434"/>
    </location>
</feature>
<keyword evidence="5 10" id="KW-0812">Transmembrane</keyword>
<dbReference type="GO" id="GO:0042910">
    <property type="term" value="F:xenobiotic transmembrane transporter activity"/>
    <property type="evidence" value="ECO:0007669"/>
    <property type="project" value="InterPro"/>
</dbReference>
<gene>
    <name evidence="11" type="ORF">H9819_03395</name>
</gene>
<dbReference type="InterPro" id="IPR048279">
    <property type="entry name" value="MdtK-like"/>
</dbReference>
<sequence>MQQTRYTNRQIWHIAYPILISLIMEQMIGMTDTAFLGRVGEVELGASAIAGVFYMVIFMVAFGFSIGTQILIARRNGEENYREIGQLFYHGIYFQVALAAVMFLLSYFLSPLILERIIASPAVCRAAEDYLHWRVFGAFFSFSAVIFRAFFLGTVQTRTLTLNSVVMVLSNVVFNYLLIFGNLGFPRMGIAGAALGSSLAEGVSLLFFILYTRRRVDTRRYGLDRIPRFRRDVLRRMLGVSLWTMIQNFFSLATWFLFFLYIEHLGERALAVTNIVRSASGLLFMVMMAFASTCGSLTSNLIGRGHSDAVPGLIHQHIRLAYLFVMPLALLFVLLPTLVLSIYTDMPDLREAAIPSLWMMCATYLVLVPANVYFQSVSGTGNTRTALALELSSLAIYTAYITWTILVLRLDVALCWSADIVYGIFILLFCWLYIRRGHWVGKQI</sequence>
<evidence type="ECO:0000256" key="5">
    <source>
        <dbReference type="ARBA" id="ARBA00022692"/>
    </source>
</evidence>
<dbReference type="Proteomes" id="UP000824023">
    <property type="component" value="Unassembled WGS sequence"/>
</dbReference>
<evidence type="ECO:0000256" key="9">
    <source>
        <dbReference type="ARBA" id="ARBA00031636"/>
    </source>
</evidence>
<evidence type="ECO:0000256" key="4">
    <source>
        <dbReference type="ARBA" id="ARBA00022475"/>
    </source>
</evidence>
<reference evidence="11" key="2">
    <citation type="submission" date="2021-04" db="EMBL/GenBank/DDBJ databases">
        <authorList>
            <person name="Gilroy R."/>
        </authorList>
    </citation>
    <scope>NUCLEOTIDE SEQUENCE</scope>
    <source>
        <strain evidence="11">ChiHjej12B11-24981</strain>
    </source>
</reference>
<feature type="transmembrane region" description="Helical" evidence="10">
    <location>
        <begin position="282"/>
        <end position="302"/>
    </location>
</feature>
<evidence type="ECO:0000313" key="11">
    <source>
        <dbReference type="EMBL" id="HIZ01282.1"/>
    </source>
</evidence>
<dbReference type="GO" id="GO:0005886">
    <property type="term" value="C:plasma membrane"/>
    <property type="evidence" value="ECO:0007669"/>
    <property type="project" value="UniProtKB-SubCell"/>
</dbReference>
<dbReference type="InterPro" id="IPR002528">
    <property type="entry name" value="MATE_fam"/>
</dbReference>
<feature type="transmembrane region" description="Helical" evidence="10">
    <location>
        <begin position="356"/>
        <end position="374"/>
    </location>
</feature>
<proteinExistence type="predicted"/>
<feature type="transmembrane region" description="Helical" evidence="10">
    <location>
        <begin position="233"/>
        <end position="262"/>
    </location>
</feature>
<dbReference type="Pfam" id="PF01554">
    <property type="entry name" value="MatE"/>
    <property type="match status" value="2"/>
</dbReference>
<comment type="subcellular location">
    <subcellularLocation>
        <location evidence="1">Cell membrane</location>
        <topology evidence="1">Multi-pass membrane protein</topology>
    </subcellularLocation>
</comment>
<dbReference type="PANTHER" id="PTHR43298:SF2">
    <property type="entry name" value="FMN_FAD EXPORTER YEEO-RELATED"/>
    <property type="match status" value="1"/>
</dbReference>
<keyword evidence="4" id="KW-1003">Cell membrane</keyword>
<keyword evidence="3" id="KW-0050">Antiport</keyword>
<feature type="transmembrane region" description="Helical" evidence="10">
    <location>
        <begin position="190"/>
        <end position="212"/>
    </location>
</feature>
<dbReference type="PANTHER" id="PTHR43298">
    <property type="entry name" value="MULTIDRUG RESISTANCE PROTEIN NORM-RELATED"/>
    <property type="match status" value="1"/>
</dbReference>
<feature type="transmembrane region" description="Helical" evidence="10">
    <location>
        <begin position="386"/>
        <end position="410"/>
    </location>
</feature>
<dbReference type="NCBIfam" id="TIGR00797">
    <property type="entry name" value="matE"/>
    <property type="match status" value="1"/>
</dbReference>
<dbReference type="EMBL" id="DXCK01000050">
    <property type="protein sequence ID" value="HIZ01282.1"/>
    <property type="molecule type" value="Genomic_DNA"/>
</dbReference>
<organism evidence="11 12">
    <name type="scientific">Candidatus Bacteroides merdipullorum</name>
    <dbReference type="NCBI Taxonomy" id="2838474"/>
    <lineage>
        <taxon>Bacteria</taxon>
        <taxon>Pseudomonadati</taxon>
        <taxon>Bacteroidota</taxon>
        <taxon>Bacteroidia</taxon>
        <taxon>Bacteroidales</taxon>
        <taxon>Bacteroidaceae</taxon>
        <taxon>Bacteroides</taxon>
    </lineage>
</organism>
<evidence type="ECO:0000313" key="12">
    <source>
        <dbReference type="Proteomes" id="UP000824023"/>
    </source>
</evidence>